<keyword evidence="2" id="KW-1185">Reference proteome</keyword>
<dbReference type="PRINTS" id="PR00455">
    <property type="entry name" value="HTHTETR"/>
</dbReference>
<proteinExistence type="predicted"/>
<dbReference type="RefSeq" id="WP_086086828.1">
    <property type="nucleotide sequence ID" value="NZ_CP021112.1"/>
</dbReference>
<dbReference type="PANTHER" id="PTHR30055:SF175">
    <property type="entry name" value="HTH-TYPE TRANSCRIPTIONAL REPRESSOR KSTR2"/>
    <property type="match status" value="1"/>
</dbReference>
<dbReference type="AlphaFoldDB" id="A0A1W6ZMQ5"/>
<dbReference type="Gene3D" id="1.10.357.10">
    <property type="entry name" value="Tetracycline Repressor, domain 2"/>
    <property type="match status" value="1"/>
</dbReference>
<evidence type="ECO:0000313" key="2">
    <source>
        <dbReference type="Proteomes" id="UP000194137"/>
    </source>
</evidence>
<accession>A0A1W6ZMQ5</accession>
<dbReference type="EMBL" id="CP021112">
    <property type="protein sequence ID" value="ARP98410.1"/>
    <property type="molecule type" value="Genomic_DNA"/>
</dbReference>
<dbReference type="Proteomes" id="UP000194137">
    <property type="component" value="Chromosome"/>
</dbReference>
<sequence length="225" mass="24549">MAALATSRTSRWEPTARWAIRHREVVDAAATAFAEKGFDGASTRDIAERLGIRAASLYYYLPSKEAALAAVCELGVRDFIANLRGILDRSEPAAEKLRSAVANHLAPLRTHPAADYIRVFLRHRHQLPDGPRQAVAKLAAEYQGLMEQIFVEGVASGEFRADLDPKLATLALLGLCNSVIGARSLPRGASIDDFIDEYSKIAIHGVISGDAARKSRRKKKSAEED</sequence>
<dbReference type="KEGG" id="psin:CAK95_04370"/>
<dbReference type="Gene3D" id="1.10.10.60">
    <property type="entry name" value="Homeodomain-like"/>
    <property type="match status" value="1"/>
</dbReference>
<protein>
    <submittedName>
        <fullName evidence="1">Uncharacterized protein</fullName>
    </submittedName>
</protein>
<dbReference type="InterPro" id="IPR036271">
    <property type="entry name" value="Tet_transcr_reg_TetR-rel_C_sf"/>
</dbReference>
<dbReference type="InterPro" id="IPR050109">
    <property type="entry name" value="HTH-type_TetR-like_transc_reg"/>
</dbReference>
<dbReference type="GO" id="GO:0003700">
    <property type="term" value="F:DNA-binding transcription factor activity"/>
    <property type="evidence" value="ECO:0007669"/>
    <property type="project" value="TreeGrafter"/>
</dbReference>
<dbReference type="PROSITE" id="PS50977">
    <property type="entry name" value="HTH_TETR_2"/>
    <property type="match status" value="1"/>
</dbReference>
<dbReference type="InterPro" id="IPR001647">
    <property type="entry name" value="HTH_TetR"/>
</dbReference>
<dbReference type="InterPro" id="IPR041490">
    <property type="entry name" value="KstR2_TetR_C"/>
</dbReference>
<gene>
    <name evidence="1" type="ORF">CAK95_04370</name>
</gene>
<dbReference type="Pfam" id="PF00440">
    <property type="entry name" value="TetR_N"/>
    <property type="match status" value="1"/>
</dbReference>
<dbReference type="InterPro" id="IPR009057">
    <property type="entry name" value="Homeodomain-like_sf"/>
</dbReference>
<name>A0A1W6ZMQ5_9HYPH</name>
<evidence type="ECO:0000313" key="1">
    <source>
        <dbReference type="EMBL" id="ARP98410.1"/>
    </source>
</evidence>
<dbReference type="STRING" id="1235591.CAK95_04370"/>
<dbReference type="GO" id="GO:0000976">
    <property type="term" value="F:transcription cis-regulatory region binding"/>
    <property type="evidence" value="ECO:0007669"/>
    <property type="project" value="TreeGrafter"/>
</dbReference>
<reference evidence="1 2" key="1">
    <citation type="submission" date="2017-05" db="EMBL/GenBank/DDBJ databases">
        <title>Full genome sequence of Pseudorhodoplanes sinuspersici.</title>
        <authorList>
            <person name="Dastgheib S.M.M."/>
            <person name="Shavandi M."/>
            <person name="Tirandaz H."/>
        </authorList>
    </citation>
    <scope>NUCLEOTIDE SEQUENCE [LARGE SCALE GENOMIC DNA]</scope>
    <source>
        <strain evidence="1 2">RIPI110</strain>
    </source>
</reference>
<dbReference type="SUPFAM" id="SSF46689">
    <property type="entry name" value="Homeodomain-like"/>
    <property type="match status" value="1"/>
</dbReference>
<dbReference type="SUPFAM" id="SSF48498">
    <property type="entry name" value="Tetracyclin repressor-like, C-terminal domain"/>
    <property type="match status" value="1"/>
</dbReference>
<dbReference type="PANTHER" id="PTHR30055">
    <property type="entry name" value="HTH-TYPE TRANSCRIPTIONAL REGULATOR RUTR"/>
    <property type="match status" value="1"/>
</dbReference>
<dbReference type="OrthoDB" id="9809772at2"/>
<dbReference type="Pfam" id="PF17932">
    <property type="entry name" value="TetR_C_24"/>
    <property type="match status" value="1"/>
</dbReference>
<organism evidence="1 2">
    <name type="scientific">Pseudorhodoplanes sinuspersici</name>
    <dbReference type="NCBI Taxonomy" id="1235591"/>
    <lineage>
        <taxon>Bacteria</taxon>
        <taxon>Pseudomonadati</taxon>
        <taxon>Pseudomonadota</taxon>
        <taxon>Alphaproteobacteria</taxon>
        <taxon>Hyphomicrobiales</taxon>
        <taxon>Pseudorhodoplanes</taxon>
    </lineage>
</organism>